<keyword evidence="4" id="KW-0539">Nucleus</keyword>
<evidence type="ECO:0000256" key="5">
    <source>
        <dbReference type="ARBA" id="ARBA00025751"/>
    </source>
</evidence>
<dbReference type="GO" id="GO:0046983">
    <property type="term" value="F:protein dimerization activity"/>
    <property type="evidence" value="ECO:0007669"/>
    <property type="project" value="InterPro"/>
</dbReference>
<dbReference type="CDD" id="cd07029">
    <property type="entry name" value="RNAP_I_III_AC19"/>
    <property type="match status" value="1"/>
</dbReference>
<sequence>MAMVEPTTDTTGVPHTEGEKIEILASDYEDPSVATFSIRDEDHTLGNSLRYMIMKNPAVAFCGYALPHPSEYKINLRIQTDGMFILVSGFLNTRATSSDDYVSGSMTAVEALHKGLDDLMALCDHVTETFDAKLAEREFEIREGAEVDAQ</sequence>
<dbReference type="GO" id="GO:0055029">
    <property type="term" value="C:nuclear DNA-directed RNA polymerase complex"/>
    <property type="evidence" value="ECO:0007669"/>
    <property type="project" value="UniProtKB-ARBA"/>
</dbReference>
<keyword evidence="2" id="KW-0240">DNA-directed RNA polymerase</keyword>
<dbReference type="PANTHER" id="PTHR13946:SF28">
    <property type="entry name" value="DNA-DIRECTED RNA POLYMERASES I AND III SUBUNIT RPAC2"/>
    <property type="match status" value="1"/>
</dbReference>
<dbReference type="GO" id="GO:0003677">
    <property type="term" value="F:DNA binding"/>
    <property type="evidence" value="ECO:0007669"/>
    <property type="project" value="InterPro"/>
</dbReference>
<dbReference type="InterPro" id="IPR022905">
    <property type="entry name" value="Rpo11-like"/>
</dbReference>
<evidence type="ECO:0000256" key="4">
    <source>
        <dbReference type="ARBA" id="ARBA00023242"/>
    </source>
</evidence>
<evidence type="ECO:0000256" key="1">
    <source>
        <dbReference type="ARBA" id="ARBA00004123"/>
    </source>
</evidence>
<dbReference type="InterPro" id="IPR033898">
    <property type="entry name" value="RNAP_AC19"/>
</dbReference>
<dbReference type="GO" id="GO:0005666">
    <property type="term" value="C:RNA polymerase III complex"/>
    <property type="evidence" value="ECO:0007669"/>
    <property type="project" value="TreeGrafter"/>
</dbReference>
<dbReference type="GO" id="GO:0006383">
    <property type="term" value="P:transcription by RNA polymerase III"/>
    <property type="evidence" value="ECO:0007669"/>
    <property type="project" value="TreeGrafter"/>
</dbReference>
<feature type="domain" description="DNA-directed RNA polymerase RBP11-like dimerisation" evidence="6">
    <location>
        <begin position="34"/>
        <end position="128"/>
    </location>
</feature>
<dbReference type="GO" id="GO:0003899">
    <property type="term" value="F:DNA-directed RNA polymerase activity"/>
    <property type="evidence" value="ECO:0007669"/>
    <property type="project" value="InterPro"/>
</dbReference>
<gene>
    <name evidence="7" type="primary">RPC19</name>
    <name evidence="7" type="ORF">HK097_011553</name>
</gene>
<dbReference type="InterPro" id="IPR009025">
    <property type="entry name" value="RBP11-like_dimer"/>
</dbReference>
<keyword evidence="8" id="KW-1185">Reference proteome</keyword>
<evidence type="ECO:0000313" key="7">
    <source>
        <dbReference type="EMBL" id="KAJ3047410.1"/>
    </source>
</evidence>
<dbReference type="AlphaFoldDB" id="A0AAD5S642"/>
<dbReference type="InterPro" id="IPR008193">
    <property type="entry name" value="RNA_pol_Rpb11_13-16kDa_CS"/>
</dbReference>
<comment type="similarity">
    <text evidence="5">Belongs to the archaeal Rpo11/eukaryotic RPB11/RPC19 RNA polymerase subunit family.</text>
</comment>
<dbReference type="SUPFAM" id="SSF55257">
    <property type="entry name" value="RBP11-like subunits of RNA polymerase"/>
    <property type="match status" value="1"/>
</dbReference>
<evidence type="ECO:0000313" key="8">
    <source>
        <dbReference type="Proteomes" id="UP001212841"/>
    </source>
</evidence>
<comment type="subcellular location">
    <subcellularLocation>
        <location evidence="1">Nucleus</location>
    </subcellularLocation>
</comment>
<dbReference type="GO" id="GO:0005736">
    <property type="term" value="C:RNA polymerase I complex"/>
    <property type="evidence" value="ECO:0007669"/>
    <property type="project" value="TreeGrafter"/>
</dbReference>
<keyword evidence="3" id="KW-0804">Transcription</keyword>
<dbReference type="InterPro" id="IPR036603">
    <property type="entry name" value="RBP11-like"/>
</dbReference>
<dbReference type="PANTHER" id="PTHR13946">
    <property type="entry name" value="DNA-DIRECTED RNA POLYMERASE I,II,III"/>
    <property type="match status" value="1"/>
</dbReference>
<evidence type="ECO:0000256" key="2">
    <source>
        <dbReference type="ARBA" id="ARBA00022478"/>
    </source>
</evidence>
<dbReference type="Pfam" id="PF13656">
    <property type="entry name" value="RNA_pol_L_2"/>
    <property type="match status" value="1"/>
</dbReference>
<evidence type="ECO:0000256" key="3">
    <source>
        <dbReference type="ARBA" id="ARBA00023163"/>
    </source>
</evidence>
<accession>A0AAD5S642</accession>
<comment type="caution">
    <text evidence="7">The sequence shown here is derived from an EMBL/GenBank/DDBJ whole genome shotgun (WGS) entry which is preliminary data.</text>
</comment>
<evidence type="ECO:0000259" key="6">
    <source>
        <dbReference type="Pfam" id="PF13656"/>
    </source>
</evidence>
<name>A0AAD5S642_9FUNG</name>
<dbReference type="EMBL" id="JADGJD010000966">
    <property type="protein sequence ID" value="KAJ3047410.1"/>
    <property type="molecule type" value="Genomic_DNA"/>
</dbReference>
<dbReference type="Gene3D" id="3.30.1360.10">
    <property type="entry name" value="RNA polymerase, RBP11-like subunit"/>
    <property type="match status" value="1"/>
</dbReference>
<dbReference type="PROSITE" id="PS01154">
    <property type="entry name" value="RNA_POL_L_13KD"/>
    <property type="match status" value="1"/>
</dbReference>
<protein>
    <submittedName>
        <fullName evidence="7">RNA polymerase subunit AC19</fullName>
    </submittedName>
</protein>
<dbReference type="Proteomes" id="UP001212841">
    <property type="component" value="Unassembled WGS sequence"/>
</dbReference>
<proteinExistence type="inferred from homology"/>
<reference evidence="7" key="1">
    <citation type="submission" date="2020-05" db="EMBL/GenBank/DDBJ databases">
        <title>Phylogenomic resolution of chytrid fungi.</title>
        <authorList>
            <person name="Stajich J.E."/>
            <person name="Amses K."/>
            <person name="Simmons R."/>
            <person name="Seto K."/>
            <person name="Myers J."/>
            <person name="Bonds A."/>
            <person name="Quandt C.A."/>
            <person name="Barry K."/>
            <person name="Liu P."/>
            <person name="Grigoriev I."/>
            <person name="Longcore J.E."/>
            <person name="James T.Y."/>
        </authorList>
    </citation>
    <scope>NUCLEOTIDE SEQUENCE</scope>
    <source>
        <strain evidence="7">JEL0318</strain>
    </source>
</reference>
<dbReference type="GO" id="GO:0006362">
    <property type="term" value="P:transcription elongation by RNA polymerase I"/>
    <property type="evidence" value="ECO:0007669"/>
    <property type="project" value="TreeGrafter"/>
</dbReference>
<organism evidence="7 8">
    <name type="scientific">Rhizophlyctis rosea</name>
    <dbReference type="NCBI Taxonomy" id="64517"/>
    <lineage>
        <taxon>Eukaryota</taxon>
        <taxon>Fungi</taxon>
        <taxon>Fungi incertae sedis</taxon>
        <taxon>Chytridiomycota</taxon>
        <taxon>Chytridiomycota incertae sedis</taxon>
        <taxon>Chytridiomycetes</taxon>
        <taxon>Rhizophlyctidales</taxon>
        <taxon>Rhizophlyctidaceae</taxon>
        <taxon>Rhizophlyctis</taxon>
    </lineage>
</organism>
<dbReference type="HAMAP" id="MF_00261">
    <property type="entry name" value="RNApol_arch_Rpo11"/>
    <property type="match status" value="1"/>
</dbReference>